<dbReference type="KEGG" id="mcaa:R3L15_00940"/>
<gene>
    <name evidence="4" type="ORF">R3L15_00940</name>
    <name evidence="3" type="ORF">R3L16_06455</name>
</gene>
<dbReference type="GO" id="GO:0000160">
    <property type="term" value="P:phosphorelay signal transduction system"/>
    <property type="evidence" value="ECO:0007669"/>
    <property type="project" value="InterPro"/>
</dbReference>
<evidence type="ECO:0000256" key="1">
    <source>
        <dbReference type="PROSITE-ProRule" id="PRU00169"/>
    </source>
</evidence>
<dbReference type="RefSeq" id="WP_338732696.1">
    <property type="nucleotide sequence ID" value="NZ_CP136924.1"/>
</dbReference>
<evidence type="ECO:0000313" key="5">
    <source>
        <dbReference type="Proteomes" id="UP001368318"/>
    </source>
</evidence>
<dbReference type="PROSITE" id="PS50110">
    <property type="entry name" value="RESPONSE_REGULATORY"/>
    <property type="match status" value="1"/>
</dbReference>
<dbReference type="EMBL" id="CP136924">
    <property type="protein sequence ID" value="WXA04129.1"/>
    <property type="molecule type" value="Genomic_DNA"/>
</dbReference>
<proteinExistence type="predicted"/>
<dbReference type="InterPro" id="IPR001789">
    <property type="entry name" value="Sig_transdc_resp-reg_receiver"/>
</dbReference>
<evidence type="ECO:0000259" key="2">
    <source>
        <dbReference type="PROSITE" id="PS50110"/>
    </source>
</evidence>
<keyword evidence="5" id="KW-1185">Reference proteome</keyword>
<dbReference type="PANTHER" id="PTHR45566">
    <property type="entry name" value="HTH-TYPE TRANSCRIPTIONAL REGULATOR YHJB-RELATED"/>
    <property type="match status" value="1"/>
</dbReference>
<sequence length="225" mass="25566">MSQETIRILMTDDHPIIIEGYQNTLLATKKEDQDLKIDIANNCDESLQFMQQALDFDKPYDLLFMDISLPPSSDGKFTSGEDLAKHARKIMPNAKIIILTMFNESYRIHNIVKSINPEGLLIKSDLTSNELSSAFQAALKNPPFYSGTVNNLIRKTISSDIEVDDVNRKILHLLSQGVKTKSLKDHINLSMSAIEKRKKHLKELFFVEDGNDETLLKEARKKGFL</sequence>
<dbReference type="AlphaFoldDB" id="A0AAU6P7F8"/>
<keyword evidence="1" id="KW-0597">Phosphoprotein</keyword>
<dbReference type="SUPFAM" id="SSF52172">
    <property type="entry name" value="CheY-like"/>
    <property type="match status" value="1"/>
</dbReference>
<dbReference type="PANTHER" id="PTHR45566:SF2">
    <property type="entry name" value="NARL SUBFAMILY"/>
    <property type="match status" value="1"/>
</dbReference>
<feature type="domain" description="Response regulatory" evidence="2">
    <location>
        <begin position="7"/>
        <end position="138"/>
    </location>
</feature>
<dbReference type="InterPro" id="IPR011006">
    <property type="entry name" value="CheY-like_superfamily"/>
</dbReference>
<dbReference type="Proteomes" id="UP001368318">
    <property type="component" value="Chromosome"/>
</dbReference>
<dbReference type="SMART" id="SM00448">
    <property type="entry name" value="REC"/>
    <property type="match status" value="1"/>
</dbReference>
<accession>A0AAU6P7F8</accession>
<protein>
    <submittedName>
        <fullName evidence="4">Response regulator</fullName>
    </submittedName>
</protein>
<evidence type="ECO:0000313" key="3">
    <source>
        <dbReference type="EMBL" id="WXA04129.1"/>
    </source>
</evidence>
<organism evidence="4">
    <name type="scientific">Mangrovimonas cancribranchiae</name>
    <dbReference type="NCBI Taxonomy" id="3080055"/>
    <lineage>
        <taxon>Bacteria</taxon>
        <taxon>Pseudomonadati</taxon>
        <taxon>Bacteroidota</taxon>
        <taxon>Flavobacteriia</taxon>
        <taxon>Flavobacteriales</taxon>
        <taxon>Flavobacteriaceae</taxon>
        <taxon>Mangrovimonas</taxon>
    </lineage>
</organism>
<reference evidence="4 5" key="1">
    <citation type="submission" date="2023-10" db="EMBL/GenBank/DDBJ databases">
        <title>Culture-based analysis of two novel bacteria associated with mangrove crab gills.</title>
        <authorList>
            <person name="Yang X."/>
            <person name="Garuglieri E."/>
            <person name="Van Goethem M.W."/>
            <person name="Fusi M."/>
            <person name="Marasco R."/>
            <person name="Daffonchio D.G."/>
        </authorList>
    </citation>
    <scope>NUCLEOTIDE SEQUENCE</scope>
    <source>
        <strain evidence="4">UG2-1</strain>
        <strain evidence="3">UG2-2</strain>
        <strain evidence="5">UG2_2</strain>
    </source>
</reference>
<dbReference type="EMBL" id="CP136925">
    <property type="protein sequence ID" value="WXA13453.1"/>
    <property type="molecule type" value="Genomic_DNA"/>
</dbReference>
<dbReference type="InterPro" id="IPR051015">
    <property type="entry name" value="EvgA-like"/>
</dbReference>
<dbReference type="Gene3D" id="3.40.50.2300">
    <property type="match status" value="1"/>
</dbReference>
<feature type="modified residue" description="4-aspartylphosphate" evidence="1">
    <location>
        <position position="66"/>
    </location>
</feature>
<name>A0AAU6P7F8_9FLAO</name>
<evidence type="ECO:0000313" key="4">
    <source>
        <dbReference type="EMBL" id="WXA13453.1"/>
    </source>
</evidence>